<dbReference type="OrthoDB" id="206240at2759"/>
<protein>
    <recommendedName>
        <fullName evidence="3">Glycosyl transferase CAP10 domain-containing protein</fullName>
    </recommendedName>
</protein>
<keyword evidence="2" id="KW-0808">Transferase</keyword>
<organism evidence="4 5">
    <name type="scientific">Triparma columacea</name>
    <dbReference type="NCBI Taxonomy" id="722753"/>
    <lineage>
        <taxon>Eukaryota</taxon>
        <taxon>Sar</taxon>
        <taxon>Stramenopiles</taxon>
        <taxon>Ochrophyta</taxon>
        <taxon>Bolidophyceae</taxon>
        <taxon>Parmales</taxon>
        <taxon>Triparmaceae</taxon>
        <taxon>Triparma</taxon>
    </lineage>
</organism>
<comment type="similarity">
    <text evidence="1">Belongs to the glycosyltransferase 90 family.</text>
</comment>
<proteinExistence type="inferred from homology"/>
<dbReference type="InterPro" id="IPR006598">
    <property type="entry name" value="CAP10"/>
</dbReference>
<evidence type="ECO:0000313" key="4">
    <source>
        <dbReference type="EMBL" id="GMI48482.1"/>
    </source>
</evidence>
<evidence type="ECO:0000256" key="2">
    <source>
        <dbReference type="ARBA" id="ARBA00022679"/>
    </source>
</evidence>
<feature type="domain" description="Glycosyl transferase CAP10" evidence="3">
    <location>
        <begin position="75"/>
        <end position="288"/>
    </location>
</feature>
<sequence>MEMMSKKEIKEVKLNKVYKSPPYLYASEFLSYAPPNFSGPSSLAVLFGDSTSPHPSSSTLLRKVRFCSSPSNGVIYKAEAWRHYPLPLFHKVLKADLELPYHLKLPVAVWRGATTGWPYPTSRNDDLTTDPGPYHSRAELVRRIPLLSSNPSLDLGVTRYVQGVPPSYGVGVHLGEVDMTGYKMILIAEGNDVATGGKWAQISSSTLVTSKPKVCSWMGEDRMEGGVHYLEVREDWADLEEKVKWCLENERECEEIGKRGRCWMRRFLDQEREKRIMDQLWVRAGEMQRREGVCNTEG</sequence>
<dbReference type="InterPro" id="IPR051091">
    <property type="entry name" value="O-Glucosyltr/Glycosyltrsf_90"/>
</dbReference>
<dbReference type="Proteomes" id="UP001165065">
    <property type="component" value="Unassembled WGS sequence"/>
</dbReference>
<accession>A0A9W7GR35</accession>
<dbReference type="PANTHER" id="PTHR12203">
    <property type="entry name" value="KDEL LYS-ASP-GLU-LEU CONTAINING - RELATED"/>
    <property type="match status" value="1"/>
</dbReference>
<dbReference type="GO" id="GO:0016740">
    <property type="term" value="F:transferase activity"/>
    <property type="evidence" value="ECO:0007669"/>
    <property type="project" value="UniProtKB-KW"/>
</dbReference>
<evidence type="ECO:0000256" key="1">
    <source>
        <dbReference type="ARBA" id="ARBA00010118"/>
    </source>
</evidence>
<dbReference type="EMBL" id="BRYA01000402">
    <property type="protein sequence ID" value="GMI48482.1"/>
    <property type="molecule type" value="Genomic_DNA"/>
</dbReference>
<dbReference type="SMART" id="SM00672">
    <property type="entry name" value="CAP10"/>
    <property type="match status" value="1"/>
</dbReference>
<keyword evidence="5" id="KW-1185">Reference proteome</keyword>
<reference evidence="5" key="1">
    <citation type="journal article" date="2023" name="Commun. Biol.">
        <title>Genome analysis of Parmales, the sister group of diatoms, reveals the evolutionary specialization of diatoms from phago-mixotrophs to photoautotrophs.</title>
        <authorList>
            <person name="Ban H."/>
            <person name="Sato S."/>
            <person name="Yoshikawa S."/>
            <person name="Yamada K."/>
            <person name="Nakamura Y."/>
            <person name="Ichinomiya M."/>
            <person name="Sato N."/>
            <person name="Blanc-Mathieu R."/>
            <person name="Endo H."/>
            <person name="Kuwata A."/>
            <person name="Ogata H."/>
        </authorList>
    </citation>
    <scope>NUCLEOTIDE SEQUENCE [LARGE SCALE GENOMIC DNA]</scope>
</reference>
<name>A0A9W7GR35_9STRA</name>
<comment type="caution">
    <text evidence="4">The sequence shown here is derived from an EMBL/GenBank/DDBJ whole genome shotgun (WGS) entry which is preliminary data.</text>
</comment>
<evidence type="ECO:0000259" key="3">
    <source>
        <dbReference type="SMART" id="SM00672"/>
    </source>
</evidence>
<dbReference type="PANTHER" id="PTHR12203:SF35">
    <property type="entry name" value="PROTEIN O-GLUCOSYLTRANSFERASE 1"/>
    <property type="match status" value="1"/>
</dbReference>
<evidence type="ECO:0000313" key="5">
    <source>
        <dbReference type="Proteomes" id="UP001165065"/>
    </source>
</evidence>
<dbReference type="AlphaFoldDB" id="A0A9W7GR35"/>
<gene>
    <name evidence="4" type="ORF">TrCOL_g5881</name>
</gene>